<evidence type="ECO:0000313" key="2">
    <source>
        <dbReference type="Proteomes" id="UP000231414"/>
    </source>
</evidence>
<organism evidence="1 2">
    <name type="scientific">candidate division WWE3 bacterium CG08_land_8_20_14_0_20_43_13</name>
    <dbReference type="NCBI Taxonomy" id="1975087"/>
    <lineage>
        <taxon>Bacteria</taxon>
        <taxon>Katanobacteria</taxon>
    </lineage>
</organism>
<protein>
    <recommendedName>
        <fullName evidence="3">4Fe4S-binding SPASM domain-containing protein</fullName>
    </recommendedName>
</protein>
<comment type="caution">
    <text evidence="1">The sequence shown here is derived from an EMBL/GenBank/DDBJ whole genome shotgun (WGS) entry which is preliminary data.</text>
</comment>
<gene>
    <name evidence="1" type="ORF">COT52_02260</name>
</gene>
<dbReference type="InterPro" id="IPR013785">
    <property type="entry name" value="Aldolase_TIM"/>
</dbReference>
<dbReference type="NCBIfam" id="TIGR04085">
    <property type="entry name" value="rSAM_more_4Fe4S"/>
    <property type="match status" value="1"/>
</dbReference>
<dbReference type="InterPro" id="IPR058240">
    <property type="entry name" value="rSAM_sf"/>
</dbReference>
<name>A0A2H0X723_UNCKA</name>
<dbReference type="EMBL" id="PEYW01000032">
    <property type="protein sequence ID" value="PIS20730.1"/>
    <property type="molecule type" value="Genomic_DNA"/>
</dbReference>
<dbReference type="AlphaFoldDB" id="A0A2H0X723"/>
<dbReference type="Gene3D" id="3.20.20.70">
    <property type="entry name" value="Aldolase class I"/>
    <property type="match status" value="1"/>
</dbReference>
<dbReference type="SUPFAM" id="SSF102114">
    <property type="entry name" value="Radical SAM enzymes"/>
    <property type="match status" value="1"/>
</dbReference>
<dbReference type="Proteomes" id="UP000231414">
    <property type="component" value="Unassembled WGS sequence"/>
</dbReference>
<proteinExistence type="predicted"/>
<evidence type="ECO:0000313" key="1">
    <source>
        <dbReference type="EMBL" id="PIS20730.1"/>
    </source>
</evidence>
<reference evidence="2" key="1">
    <citation type="submission" date="2017-09" db="EMBL/GenBank/DDBJ databases">
        <title>Depth-based differentiation of microbial function through sediment-hosted aquifers and enrichment of novel symbionts in the deep terrestrial subsurface.</title>
        <authorList>
            <person name="Probst A.J."/>
            <person name="Ladd B."/>
            <person name="Jarett J.K."/>
            <person name="Geller-Mcgrath D.E."/>
            <person name="Sieber C.M.K."/>
            <person name="Emerson J.B."/>
            <person name="Anantharaman K."/>
            <person name="Thomas B.C."/>
            <person name="Malmstrom R."/>
            <person name="Stieglmeier M."/>
            <person name="Klingl A."/>
            <person name="Woyke T."/>
            <person name="Ryan C.M."/>
            <person name="Banfield J.F."/>
        </authorList>
    </citation>
    <scope>NUCLEOTIDE SEQUENCE [LARGE SCALE GENOMIC DNA]</scope>
</reference>
<sequence>MTSGKRIVPTTIYRRGCPPYSLTFSPDGQIYGGKCVVGIAKFSLGRYYPKLKWNRKNIILLKNRQSIYLKECQDCPLVFICGGNCFLGAYTRNGDTNKPYCRNAMSNLEEFIAMER</sequence>
<evidence type="ECO:0008006" key="3">
    <source>
        <dbReference type="Google" id="ProtNLM"/>
    </source>
</evidence>
<accession>A0A2H0X723</accession>
<dbReference type="InterPro" id="IPR023885">
    <property type="entry name" value="4Fe4S-binding_SPASM_dom"/>
</dbReference>